<name>A0A0E9R0C3_ANGAN</name>
<dbReference type="EMBL" id="GBXM01086652">
    <property type="protein sequence ID" value="JAH21925.1"/>
    <property type="molecule type" value="Transcribed_RNA"/>
</dbReference>
<dbReference type="AlphaFoldDB" id="A0A0E9R0C3"/>
<reference evidence="1" key="1">
    <citation type="submission" date="2014-11" db="EMBL/GenBank/DDBJ databases">
        <authorList>
            <person name="Amaro Gonzalez C."/>
        </authorList>
    </citation>
    <scope>NUCLEOTIDE SEQUENCE</scope>
</reference>
<accession>A0A0E9R0C3</accession>
<protein>
    <submittedName>
        <fullName evidence="1">Uncharacterized protein</fullName>
    </submittedName>
</protein>
<organism evidence="1">
    <name type="scientific">Anguilla anguilla</name>
    <name type="common">European freshwater eel</name>
    <name type="synonym">Muraena anguilla</name>
    <dbReference type="NCBI Taxonomy" id="7936"/>
    <lineage>
        <taxon>Eukaryota</taxon>
        <taxon>Metazoa</taxon>
        <taxon>Chordata</taxon>
        <taxon>Craniata</taxon>
        <taxon>Vertebrata</taxon>
        <taxon>Euteleostomi</taxon>
        <taxon>Actinopterygii</taxon>
        <taxon>Neopterygii</taxon>
        <taxon>Teleostei</taxon>
        <taxon>Anguilliformes</taxon>
        <taxon>Anguillidae</taxon>
        <taxon>Anguilla</taxon>
    </lineage>
</organism>
<reference evidence="1" key="2">
    <citation type="journal article" date="2015" name="Fish Shellfish Immunol.">
        <title>Early steps in the European eel (Anguilla anguilla)-Vibrio vulnificus interaction in the gills: Role of the RtxA13 toxin.</title>
        <authorList>
            <person name="Callol A."/>
            <person name="Pajuelo D."/>
            <person name="Ebbesson L."/>
            <person name="Teles M."/>
            <person name="MacKenzie S."/>
            <person name="Amaro C."/>
        </authorList>
    </citation>
    <scope>NUCLEOTIDE SEQUENCE</scope>
</reference>
<sequence length="53" mass="5622">MNANFNQKAVSGHGCSFTGSLKNNLQMACCTGNSAQIFLIILVCIRTSSLLSL</sequence>
<proteinExistence type="predicted"/>
<evidence type="ECO:0000313" key="1">
    <source>
        <dbReference type="EMBL" id="JAH21925.1"/>
    </source>
</evidence>